<dbReference type="InterPro" id="IPR010930">
    <property type="entry name" value="Flg_bb/hook_C_dom"/>
</dbReference>
<dbReference type="Pfam" id="PF00460">
    <property type="entry name" value="Flg_bb_rod"/>
    <property type="match status" value="1"/>
</dbReference>
<evidence type="ECO:0000256" key="7">
    <source>
        <dbReference type="SAM" id="Coils"/>
    </source>
</evidence>
<evidence type="ECO:0000313" key="10">
    <source>
        <dbReference type="EMBL" id="MBB5222928.1"/>
    </source>
</evidence>
<evidence type="ECO:0000256" key="5">
    <source>
        <dbReference type="ARBA" id="ARBA00024934"/>
    </source>
</evidence>
<evidence type="ECO:0000259" key="9">
    <source>
        <dbReference type="Pfam" id="PF06429"/>
    </source>
</evidence>
<keyword evidence="4 6" id="KW-0975">Bacterial flagellum</keyword>
<comment type="subcellular location">
    <subcellularLocation>
        <location evidence="1 6">Bacterial flagellum basal body</location>
    </subcellularLocation>
</comment>
<evidence type="ECO:0000259" key="8">
    <source>
        <dbReference type="Pfam" id="PF00460"/>
    </source>
</evidence>
<proteinExistence type="inferred from homology"/>
<keyword evidence="10" id="KW-0966">Cell projection</keyword>
<feature type="domain" description="Flagellar basal-body/hook protein C-terminal" evidence="9">
    <location>
        <begin position="89"/>
        <end position="133"/>
    </location>
</feature>
<evidence type="ECO:0000256" key="2">
    <source>
        <dbReference type="ARBA" id="ARBA00009677"/>
    </source>
</evidence>
<dbReference type="PANTHER" id="PTHR30435:SF19">
    <property type="entry name" value="FLAGELLAR BASAL-BODY ROD PROTEIN FLGG"/>
    <property type="match status" value="1"/>
</dbReference>
<comment type="subunit">
    <text evidence="6">The basal body constitutes a major portion of the flagellar organelle and consists of a number of rings mounted on a central rod.</text>
</comment>
<keyword evidence="10" id="KW-0969">Cilium</keyword>
<keyword evidence="10" id="KW-0282">Flagellum</keyword>
<feature type="coiled-coil region" evidence="7">
    <location>
        <begin position="96"/>
        <end position="123"/>
    </location>
</feature>
<evidence type="ECO:0000256" key="3">
    <source>
        <dbReference type="ARBA" id="ARBA00014376"/>
    </source>
</evidence>
<dbReference type="InterPro" id="IPR006300">
    <property type="entry name" value="FlgB"/>
</dbReference>
<keyword evidence="7" id="KW-0175">Coiled coil</keyword>
<dbReference type="GO" id="GO:0030694">
    <property type="term" value="C:bacterial-type flagellum basal body, rod"/>
    <property type="evidence" value="ECO:0007669"/>
    <property type="project" value="InterPro"/>
</dbReference>
<keyword evidence="11" id="KW-1185">Reference proteome</keyword>
<sequence>MNEMMKTMAASASGMAAQAARIRLGSENIANVDTPGYHRKTVSFEQTFGQSFGQPFSDDSRAVVTGPVRLDQNELARTYDPTNPLAGKDGYTEGSNVDLLVEIADAREANRSYEANLKMFDQARQMASSLLDLIRR</sequence>
<accession>A0A840SR08</accession>
<name>A0A840SR08_9RHOB</name>
<dbReference type="GO" id="GO:0071978">
    <property type="term" value="P:bacterial-type flagellum-dependent swarming motility"/>
    <property type="evidence" value="ECO:0007669"/>
    <property type="project" value="TreeGrafter"/>
</dbReference>
<feature type="domain" description="Flagellar basal body rod protein N-terminal" evidence="8">
    <location>
        <begin position="10"/>
        <end position="37"/>
    </location>
</feature>
<dbReference type="Pfam" id="PF06429">
    <property type="entry name" value="Flg_bbr_C"/>
    <property type="match status" value="1"/>
</dbReference>
<evidence type="ECO:0000256" key="1">
    <source>
        <dbReference type="ARBA" id="ARBA00004117"/>
    </source>
</evidence>
<reference evidence="10 11" key="1">
    <citation type="submission" date="2020-08" db="EMBL/GenBank/DDBJ databases">
        <title>Genomic Encyclopedia of Type Strains, Phase IV (KMG-IV): sequencing the most valuable type-strain genomes for metagenomic binning, comparative biology and taxonomic classification.</title>
        <authorList>
            <person name="Goeker M."/>
        </authorList>
    </citation>
    <scope>NUCLEOTIDE SEQUENCE [LARGE SCALE GENOMIC DNA]</scope>
    <source>
        <strain evidence="10 11">DSM 101730</strain>
    </source>
</reference>
<comment type="caution">
    <text evidence="10">The sequence shown here is derived from an EMBL/GenBank/DDBJ whole genome shotgun (WGS) entry which is preliminary data.</text>
</comment>
<evidence type="ECO:0000313" key="11">
    <source>
        <dbReference type="Proteomes" id="UP000549457"/>
    </source>
</evidence>
<evidence type="ECO:0000256" key="4">
    <source>
        <dbReference type="ARBA" id="ARBA00023143"/>
    </source>
</evidence>
<dbReference type="EMBL" id="JACHFM010000003">
    <property type="protein sequence ID" value="MBB5222928.1"/>
    <property type="molecule type" value="Genomic_DNA"/>
</dbReference>
<dbReference type="NCBIfam" id="NF009275">
    <property type="entry name" value="PRK12632.1"/>
    <property type="match status" value="1"/>
</dbReference>
<protein>
    <recommendedName>
        <fullName evidence="3 6">Flagellar basal body rod protein FlgB</fullName>
    </recommendedName>
</protein>
<evidence type="ECO:0000256" key="6">
    <source>
        <dbReference type="PIRNR" id="PIRNR002889"/>
    </source>
</evidence>
<dbReference type="PIRSF" id="PIRSF002889">
    <property type="entry name" value="Rod_FlgB"/>
    <property type="match status" value="1"/>
</dbReference>
<dbReference type="Proteomes" id="UP000549457">
    <property type="component" value="Unassembled WGS sequence"/>
</dbReference>
<dbReference type="PANTHER" id="PTHR30435">
    <property type="entry name" value="FLAGELLAR PROTEIN"/>
    <property type="match status" value="1"/>
</dbReference>
<comment type="similarity">
    <text evidence="2 6">Belongs to the flagella basal body rod proteins family.</text>
</comment>
<dbReference type="AlphaFoldDB" id="A0A840SR08"/>
<organism evidence="10 11">
    <name type="scientific">Amaricoccus macauensis</name>
    <dbReference type="NCBI Taxonomy" id="57001"/>
    <lineage>
        <taxon>Bacteria</taxon>
        <taxon>Pseudomonadati</taxon>
        <taxon>Pseudomonadota</taxon>
        <taxon>Alphaproteobacteria</taxon>
        <taxon>Rhodobacterales</taxon>
        <taxon>Paracoccaceae</taxon>
        <taxon>Amaricoccus</taxon>
    </lineage>
</organism>
<dbReference type="RefSeq" id="WP_184150920.1">
    <property type="nucleotide sequence ID" value="NZ_JACHFM010000003.1"/>
</dbReference>
<gene>
    <name evidence="10" type="ORF">HNP73_002875</name>
</gene>
<dbReference type="InterPro" id="IPR001444">
    <property type="entry name" value="Flag_bb_rod_N"/>
</dbReference>
<comment type="function">
    <text evidence="5 6">Structural component of flagellum, the bacterial motility apparatus. Part of the rod structure of flagellar basal body.</text>
</comment>